<evidence type="ECO:0000256" key="7">
    <source>
        <dbReference type="ARBA" id="ARBA00022982"/>
    </source>
</evidence>
<evidence type="ECO:0000256" key="4">
    <source>
        <dbReference type="ARBA" id="ARBA00022617"/>
    </source>
</evidence>
<dbReference type="Proteomes" id="UP000092461">
    <property type="component" value="Unassembled WGS sequence"/>
</dbReference>
<dbReference type="CDD" id="cd08761">
    <property type="entry name" value="Cyt_b561_CYB561D2_like"/>
    <property type="match status" value="1"/>
</dbReference>
<feature type="transmembrane region" description="Helical" evidence="12">
    <location>
        <begin position="117"/>
        <end position="137"/>
    </location>
</feature>
<dbReference type="SMART" id="SM00665">
    <property type="entry name" value="B561"/>
    <property type="match status" value="1"/>
</dbReference>
<evidence type="ECO:0000256" key="9">
    <source>
        <dbReference type="ARBA" id="ARBA00023004"/>
    </source>
</evidence>
<evidence type="ECO:0000313" key="14">
    <source>
        <dbReference type="EnsemblMetazoa" id="LLOJ005473-PA"/>
    </source>
</evidence>
<feature type="transmembrane region" description="Helical" evidence="12">
    <location>
        <begin position="23"/>
        <end position="40"/>
    </location>
</feature>
<keyword evidence="4" id="KW-0349">Heme</keyword>
<protein>
    <recommendedName>
        <fullName evidence="11">ascorbate ferrireductase (transmembrane)</fullName>
        <ecNumber evidence="11">7.2.1.3</ecNumber>
    </recommendedName>
</protein>
<evidence type="ECO:0000256" key="8">
    <source>
        <dbReference type="ARBA" id="ARBA00022989"/>
    </source>
</evidence>
<dbReference type="EnsemblMetazoa" id="LLOJ005473-RA">
    <property type="protein sequence ID" value="LLOJ005473-PA"/>
    <property type="gene ID" value="LLOJ005473"/>
</dbReference>
<accession>A0A1B0CLI6</accession>
<comment type="subcellular location">
    <subcellularLocation>
        <location evidence="2">Membrane</location>
        <topology evidence="2">Multi-pass membrane protein</topology>
    </subcellularLocation>
</comment>
<reference evidence="14" key="1">
    <citation type="submission" date="2020-05" db="UniProtKB">
        <authorList>
            <consortium name="EnsemblMetazoa"/>
        </authorList>
    </citation>
    <scope>IDENTIFICATION</scope>
    <source>
        <strain evidence="14">Jacobina</strain>
    </source>
</reference>
<dbReference type="InterPro" id="IPR006593">
    <property type="entry name" value="Cyt_b561/ferric_Rdtase_TM"/>
</dbReference>
<dbReference type="AlphaFoldDB" id="A0A1B0CLI6"/>
<dbReference type="InterPro" id="IPR045150">
    <property type="entry name" value="CYB561D1/2"/>
</dbReference>
<evidence type="ECO:0000256" key="2">
    <source>
        <dbReference type="ARBA" id="ARBA00004141"/>
    </source>
</evidence>
<dbReference type="EMBL" id="AJWK01017317">
    <property type="status" value="NOT_ANNOTATED_CDS"/>
    <property type="molecule type" value="Genomic_DNA"/>
</dbReference>
<feature type="transmembrane region" description="Helical" evidence="12">
    <location>
        <begin position="157"/>
        <end position="177"/>
    </location>
</feature>
<evidence type="ECO:0000259" key="13">
    <source>
        <dbReference type="PROSITE" id="PS50939"/>
    </source>
</evidence>
<organism evidence="14 15">
    <name type="scientific">Lutzomyia longipalpis</name>
    <name type="common">Sand fly</name>
    <dbReference type="NCBI Taxonomy" id="7200"/>
    <lineage>
        <taxon>Eukaryota</taxon>
        <taxon>Metazoa</taxon>
        <taxon>Ecdysozoa</taxon>
        <taxon>Arthropoda</taxon>
        <taxon>Hexapoda</taxon>
        <taxon>Insecta</taxon>
        <taxon>Pterygota</taxon>
        <taxon>Neoptera</taxon>
        <taxon>Endopterygota</taxon>
        <taxon>Diptera</taxon>
        <taxon>Nematocera</taxon>
        <taxon>Psychodoidea</taxon>
        <taxon>Psychodidae</taxon>
        <taxon>Lutzomyia</taxon>
        <taxon>Lutzomyia</taxon>
    </lineage>
</organism>
<dbReference type="GO" id="GO:0140571">
    <property type="term" value="F:transmembrane ascorbate ferrireductase activity"/>
    <property type="evidence" value="ECO:0007669"/>
    <property type="project" value="UniProtKB-EC"/>
</dbReference>
<feature type="transmembrane region" description="Helical" evidence="12">
    <location>
        <begin position="189"/>
        <end position="210"/>
    </location>
</feature>
<dbReference type="PANTHER" id="PTHR15422:SF43">
    <property type="entry name" value="ASCORBATE FERRIREDUCTASE (TRANSMEMBRANE)"/>
    <property type="match status" value="1"/>
</dbReference>
<evidence type="ECO:0000313" key="15">
    <source>
        <dbReference type="Proteomes" id="UP000092461"/>
    </source>
</evidence>
<feature type="domain" description="Cytochrome b561" evidence="13">
    <location>
        <begin position="19"/>
        <end position="213"/>
    </location>
</feature>
<dbReference type="VEuPathDB" id="VectorBase:LLOJ005473"/>
<feature type="transmembrane region" description="Helical" evidence="12">
    <location>
        <begin position="86"/>
        <end position="105"/>
    </location>
</feature>
<dbReference type="Pfam" id="PF03188">
    <property type="entry name" value="Cytochrom_B561"/>
    <property type="match status" value="1"/>
</dbReference>
<evidence type="ECO:0000256" key="5">
    <source>
        <dbReference type="ARBA" id="ARBA00022692"/>
    </source>
</evidence>
<keyword evidence="15" id="KW-1185">Reference proteome</keyword>
<evidence type="ECO:0000256" key="1">
    <source>
        <dbReference type="ARBA" id="ARBA00001970"/>
    </source>
</evidence>
<dbReference type="VEuPathDB" id="VectorBase:LLONM1_002343"/>
<keyword evidence="3" id="KW-0813">Transport</keyword>
<keyword evidence="6" id="KW-0479">Metal-binding</keyword>
<name>A0A1B0CLI6_LUTLO</name>
<dbReference type="Gene3D" id="1.20.120.1770">
    <property type="match status" value="1"/>
</dbReference>
<sequence>MEKIEEKKPVSAGEVCWNLFNNLNHILVGFVCIYITYGAFKTGYSILTLHTILCTLGYQLLMAEGILALAPGNVWSYFFTRKTKTILHWILQAIGALFALVGMIVEYRNRGRHFGSLHAKLGLASGVFLIVTLVNGITNLYAKEMSRFIRPVFQRFFHNLMALATFVLGMASLYYGYEKRWVRSIASDEICWMLKIFGIFTIIFSSVAAVRNGYEQLRNIVHRD</sequence>
<dbReference type="GO" id="GO:0046872">
    <property type="term" value="F:metal ion binding"/>
    <property type="evidence" value="ECO:0007669"/>
    <property type="project" value="UniProtKB-KW"/>
</dbReference>
<keyword evidence="10 12" id="KW-0472">Membrane</keyword>
<keyword evidence="7" id="KW-0249">Electron transport</keyword>
<evidence type="ECO:0000256" key="10">
    <source>
        <dbReference type="ARBA" id="ARBA00023136"/>
    </source>
</evidence>
<dbReference type="PROSITE" id="PS50939">
    <property type="entry name" value="CYTOCHROME_B561"/>
    <property type="match status" value="1"/>
</dbReference>
<comment type="cofactor">
    <cofactor evidence="1">
        <name>heme b</name>
        <dbReference type="ChEBI" id="CHEBI:60344"/>
    </cofactor>
</comment>
<dbReference type="EC" id="7.2.1.3" evidence="11"/>
<keyword evidence="9" id="KW-0408">Iron</keyword>
<dbReference type="GO" id="GO:0016020">
    <property type="term" value="C:membrane"/>
    <property type="evidence" value="ECO:0007669"/>
    <property type="project" value="UniProtKB-SubCell"/>
</dbReference>
<evidence type="ECO:0000256" key="3">
    <source>
        <dbReference type="ARBA" id="ARBA00022448"/>
    </source>
</evidence>
<evidence type="ECO:0000256" key="11">
    <source>
        <dbReference type="ARBA" id="ARBA00024225"/>
    </source>
</evidence>
<keyword evidence="8 12" id="KW-1133">Transmembrane helix</keyword>
<keyword evidence="5 12" id="KW-0812">Transmembrane</keyword>
<dbReference type="GO" id="GO:0140575">
    <property type="term" value="F:transmembrane monodehydroascorbate reductase activity"/>
    <property type="evidence" value="ECO:0007669"/>
    <property type="project" value="InterPro"/>
</dbReference>
<dbReference type="PANTHER" id="PTHR15422">
    <property type="entry name" value="OS05G0565100 PROTEIN"/>
    <property type="match status" value="1"/>
</dbReference>
<proteinExistence type="predicted"/>
<evidence type="ECO:0000256" key="6">
    <source>
        <dbReference type="ARBA" id="ARBA00022723"/>
    </source>
</evidence>
<feature type="transmembrane region" description="Helical" evidence="12">
    <location>
        <begin position="52"/>
        <end position="74"/>
    </location>
</feature>
<evidence type="ECO:0000256" key="12">
    <source>
        <dbReference type="SAM" id="Phobius"/>
    </source>
</evidence>